<comment type="caution">
    <text evidence="1">The sequence shown here is derived from an EMBL/GenBank/DDBJ whole genome shotgun (WGS) entry which is preliminary data.</text>
</comment>
<reference evidence="1 2" key="1">
    <citation type="submission" date="2017-12" db="EMBL/GenBank/DDBJ databases">
        <title>Comparative genomics of Botrytis spp.</title>
        <authorList>
            <person name="Valero-Jimenez C.A."/>
            <person name="Tapia P."/>
            <person name="Veloso J."/>
            <person name="Silva-Moreno E."/>
            <person name="Staats M."/>
            <person name="Valdes J.H."/>
            <person name="Van Kan J.A.L."/>
        </authorList>
    </citation>
    <scope>NUCLEOTIDE SEQUENCE [LARGE SCALE GENOMIC DNA]</scope>
    <source>
        <strain evidence="1 2">MUCL435</strain>
    </source>
</reference>
<dbReference type="Proteomes" id="UP000308671">
    <property type="component" value="Unassembled WGS sequence"/>
</dbReference>
<evidence type="ECO:0000313" key="2">
    <source>
        <dbReference type="Proteomes" id="UP000308671"/>
    </source>
</evidence>
<organism evidence="1 2">
    <name type="scientific">Botrytis galanthina</name>
    <dbReference type="NCBI Taxonomy" id="278940"/>
    <lineage>
        <taxon>Eukaryota</taxon>
        <taxon>Fungi</taxon>
        <taxon>Dikarya</taxon>
        <taxon>Ascomycota</taxon>
        <taxon>Pezizomycotina</taxon>
        <taxon>Leotiomycetes</taxon>
        <taxon>Helotiales</taxon>
        <taxon>Sclerotiniaceae</taxon>
        <taxon>Botrytis</taxon>
    </lineage>
</organism>
<sequence>MTFQYSIHRVPSSPAEIATTPPTLLPYLAGKFSALRLSALVESPNSFASTFEVESLYSASVWLSRFSRPKLHYFLAVAHSVSSPPESHTIDTGLLVGSVQLYGPSPASFFTLPLGGAPPPLPDAQELKYQMIALYSSSLHRRKGLAKMLIQGAIESARKQAQGEGKENVRIRVFLHPENLTVKTLYRSVGFVETGFCTLAEAVVQNGDPESLPEDGGKGDPERWLNMLGVVMEWVG</sequence>
<dbReference type="SUPFAM" id="SSF55729">
    <property type="entry name" value="Acyl-CoA N-acyltransferases (Nat)"/>
    <property type="match status" value="1"/>
</dbReference>
<evidence type="ECO:0000313" key="1">
    <source>
        <dbReference type="EMBL" id="THV51831.1"/>
    </source>
</evidence>
<dbReference type="AlphaFoldDB" id="A0A4S8R425"/>
<name>A0A4S8R425_9HELO</name>
<proteinExistence type="predicted"/>
<keyword evidence="2" id="KW-1185">Reference proteome</keyword>
<accession>A0A4S8R425</accession>
<dbReference type="OrthoDB" id="41532at2759"/>
<protein>
    <submittedName>
        <fullName evidence="1">Uncharacterized protein</fullName>
    </submittedName>
</protein>
<gene>
    <name evidence="1" type="ORF">BGAL_0097g00090</name>
</gene>
<dbReference type="InterPro" id="IPR016181">
    <property type="entry name" value="Acyl_CoA_acyltransferase"/>
</dbReference>
<dbReference type="EMBL" id="PQXL01000097">
    <property type="protein sequence ID" value="THV51831.1"/>
    <property type="molecule type" value="Genomic_DNA"/>
</dbReference>
<dbReference type="Gene3D" id="3.40.630.30">
    <property type="match status" value="1"/>
</dbReference>